<sequence>MALSAWSMEGLQLVLECASDGGPPERVMAARVFIEKWAGEAARAAVPPACLLKADGGLLWSLSKSERILGFEKKSVVTTGTEGVRAYGFLPCGTAYQLKPRTAARRIAAVLDRHLVATGGI</sequence>
<accession>A0ABX8TMA2</accession>
<protein>
    <submittedName>
        <fullName evidence="1">Uncharacterized protein</fullName>
    </submittedName>
</protein>
<dbReference type="EMBL" id="CP080035">
    <property type="protein sequence ID" value="QYC12352.1"/>
    <property type="molecule type" value="Genomic_DNA"/>
</dbReference>
<keyword evidence="2" id="KW-1185">Reference proteome</keyword>
<dbReference type="RefSeq" id="WP_201101149.1">
    <property type="nucleotide sequence ID" value="NZ_BAAAEE010000011.1"/>
</dbReference>
<organism evidence="1 2">
    <name type="scientific">Brevundimonas nasdae</name>
    <dbReference type="NCBI Taxonomy" id="172043"/>
    <lineage>
        <taxon>Bacteria</taxon>
        <taxon>Pseudomonadati</taxon>
        <taxon>Pseudomonadota</taxon>
        <taxon>Alphaproteobacteria</taxon>
        <taxon>Caulobacterales</taxon>
        <taxon>Caulobacteraceae</taxon>
        <taxon>Brevundimonas</taxon>
    </lineage>
</organism>
<gene>
    <name evidence="1" type="ORF">KWG56_18495</name>
</gene>
<dbReference type="GeneID" id="94377289"/>
<geneLocation type="plasmid" evidence="1 2">
    <name>unnamed1</name>
</geneLocation>
<proteinExistence type="predicted"/>
<dbReference type="Proteomes" id="UP000824334">
    <property type="component" value="Plasmid unnamed1"/>
</dbReference>
<keyword evidence="1" id="KW-0614">Plasmid</keyword>
<reference evidence="1 2" key="1">
    <citation type="submission" date="2021-07" db="EMBL/GenBank/DDBJ databases">
        <title>Isolation and characterization of bacteria from a gold mining with a capacity of golden bioaccumulation.</title>
        <authorList>
            <person name="Yang X.J."/>
        </authorList>
    </citation>
    <scope>NUCLEOTIDE SEQUENCE [LARGE SCALE GENOMIC DNA]</scope>
    <source>
        <strain evidence="1 2">Au29</strain>
        <plasmid evidence="1 2">unnamed1</plasmid>
    </source>
</reference>
<evidence type="ECO:0000313" key="1">
    <source>
        <dbReference type="EMBL" id="QYC12352.1"/>
    </source>
</evidence>
<evidence type="ECO:0000313" key="2">
    <source>
        <dbReference type="Proteomes" id="UP000824334"/>
    </source>
</evidence>
<name>A0ABX8TMA2_9CAUL</name>